<name>A0ABP6UQ75_9FLAO</name>
<dbReference type="SUPFAM" id="SSF50494">
    <property type="entry name" value="Trypsin-like serine proteases"/>
    <property type="match status" value="1"/>
</dbReference>
<dbReference type="Gene3D" id="2.30.42.10">
    <property type="match status" value="2"/>
</dbReference>
<evidence type="ECO:0000313" key="5">
    <source>
        <dbReference type="Proteomes" id="UP001500459"/>
    </source>
</evidence>
<protein>
    <submittedName>
        <fullName evidence="4">Do family serine endopeptidase</fullName>
    </submittedName>
</protein>
<dbReference type="SUPFAM" id="SSF50156">
    <property type="entry name" value="PDZ domain-like"/>
    <property type="match status" value="2"/>
</dbReference>
<gene>
    <name evidence="4" type="ORF">GCM10022393_34780</name>
</gene>
<organism evidence="4 5">
    <name type="scientific">Aquimarina addita</name>
    <dbReference type="NCBI Taxonomy" id="870485"/>
    <lineage>
        <taxon>Bacteria</taxon>
        <taxon>Pseudomonadati</taxon>
        <taxon>Bacteroidota</taxon>
        <taxon>Flavobacteriia</taxon>
        <taxon>Flavobacteriales</taxon>
        <taxon>Flavobacteriaceae</taxon>
        <taxon>Aquimarina</taxon>
    </lineage>
</organism>
<dbReference type="Proteomes" id="UP001500459">
    <property type="component" value="Unassembled WGS sequence"/>
</dbReference>
<dbReference type="SMART" id="SM00228">
    <property type="entry name" value="PDZ"/>
    <property type="match status" value="1"/>
</dbReference>
<keyword evidence="5" id="KW-1185">Reference proteome</keyword>
<feature type="domain" description="PDZ" evidence="3">
    <location>
        <begin position="275"/>
        <end position="366"/>
    </location>
</feature>
<dbReference type="PRINTS" id="PR00834">
    <property type="entry name" value="PROTEASES2C"/>
</dbReference>
<dbReference type="EMBL" id="BAABCW010000018">
    <property type="protein sequence ID" value="GAA3517686.1"/>
    <property type="molecule type" value="Genomic_DNA"/>
</dbReference>
<dbReference type="Pfam" id="PF13365">
    <property type="entry name" value="Trypsin_2"/>
    <property type="match status" value="1"/>
</dbReference>
<dbReference type="InterPro" id="IPR001478">
    <property type="entry name" value="PDZ"/>
</dbReference>
<dbReference type="InterPro" id="IPR036034">
    <property type="entry name" value="PDZ_sf"/>
</dbReference>
<dbReference type="PANTHER" id="PTHR43343:SF3">
    <property type="entry name" value="PROTEASE DO-LIKE 8, CHLOROPLASTIC"/>
    <property type="match status" value="1"/>
</dbReference>
<keyword evidence="2" id="KW-0378">Hydrolase</keyword>
<dbReference type="PROSITE" id="PS50106">
    <property type="entry name" value="PDZ"/>
    <property type="match status" value="1"/>
</dbReference>
<reference evidence="5" key="1">
    <citation type="journal article" date="2019" name="Int. J. Syst. Evol. Microbiol.">
        <title>The Global Catalogue of Microorganisms (GCM) 10K type strain sequencing project: providing services to taxonomists for standard genome sequencing and annotation.</title>
        <authorList>
            <consortium name="The Broad Institute Genomics Platform"/>
            <consortium name="The Broad Institute Genome Sequencing Center for Infectious Disease"/>
            <person name="Wu L."/>
            <person name="Ma J."/>
        </authorList>
    </citation>
    <scope>NUCLEOTIDE SEQUENCE [LARGE SCALE GENOMIC DNA]</scope>
    <source>
        <strain evidence="5">JCM 17106</strain>
    </source>
</reference>
<sequence>MKRFLSLLVVAILAGAFTLGAYKLWMEPETASVAITDTRPNAGFIPVNYTSTATSSSTNADFTVAAEKTVNAVVHVKQYGISRQPRNLMEYFRNGGNAGAGEKRIQGAGSGVIITEDGYIVTNNHVIDGATELEVTLNNNKSYKAEVIGTSAQSDIALIKIDADTKLSYIPFGDSNAAKIGEWVLAVGNPFNLTSTVTAGIISAKSRDLNEMDNNAQSFIQTDAAINPGNSGGALVNIHGELIGINTAITSQTGSYVGYAFAVPSNNARKIVEDILEFGDVQRGIIGIRGGTINPKTMEQYEISVSQGVLVANVDEDSGAKKAGLKEGDVIKEIDGLPIRKFSDLTGYVNSKRPKDVISVKVLRKNKELTLPVTLSKYEIQEYNIKDVGVEVSNPNKEYLKKFNLDHGVVISKALSSRMQRYNLEGLIISEIDGKKVSNVLQVKQIIESKYPEDDITISLIDRNGEKREFVFQN</sequence>
<dbReference type="RefSeq" id="WP_344929626.1">
    <property type="nucleotide sequence ID" value="NZ_BAABCW010000018.1"/>
</dbReference>
<comment type="caution">
    <text evidence="4">The sequence shown here is derived from an EMBL/GenBank/DDBJ whole genome shotgun (WGS) entry which is preliminary data.</text>
</comment>
<dbReference type="InterPro" id="IPR009003">
    <property type="entry name" value="Peptidase_S1_PA"/>
</dbReference>
<dbReference type="InterPro" id="IPR051201">
    <property type="entry name" value="Chloro_Bact_Ser_Proteases"/>
</dbReference>
<evidence type="ECO:0000259" key="3">
    <source>
        <dbReference type="PROSITE" id="PS50106"/>
    </source>
</evidence>
<evidence type="ECO:0000313" key="4">
    <source>
        <dbReference type="EMBL" id="GAA3517686.1"/>
    </source>
</evidence>
<keyword evidence="1" id="KW-0645">Protease</keyword>
<evidence type="ECO:0000256" key="1">
    <source>
        <dbReference type="ARBA" id="ARBA00022670"/>
    </source>
</evidence>
<evidence type="ECO:0000256" key="2">
    <source>
        <dbReference type="ARBA" id="ARBA00022801"/>
    </source>
</evidence>
<dbReference type="Gene3D" id="2.40.10.120">
    <property type="match status" value="1"/>
</dbReference>
<accession>A0ABP6UQ75</accession>
<dbReference type="PANTHER" id="PTHR43343">
    <property type="entry name" value="PEPTIDASE S12"/>
    <property type="match status" value="1"/>
</dbReference>
<dbReference type="Pfam" id="PF13180">
    <property type="entry name" value="PDZ_2"/>
    <property type="match status" value="1"/>
</dbReference>
<proteinExistence type="predicted"/>
<dbReference type="InterPro" id="IPR001940">
    <property type="entry name" value="Peptidase_S1C"/>
</dbReference>